<proteinExistence type="predicted"/>
<gene>
    <name evidence="3" type="ORF">Ahy_A03g011346</name>
</gene>
<evidence type="ECO:0000256" key="1">
    <source>
        <dbReference type="SAM" id="MobiDB-lite"/>
    </source>
</evidence>
<dbReference type="Pfam" id="PF00035">
    <property type="entry name" value="dsrm"/>
    <property type="match status" value="1"/>
</dbReference>
<organism evidence="3 4">
    <name type="scientific">Arachis hypogaea</name>
    <name type="common">Peanut</name>
    <dbReference type="NCBI Taxonomy" id="3818"/>
    <lineage>
        <taxon>Eukaryota</taxon>
        <taxon>Viridiplantae</taxon>
        <taxon>Streptophyta</taxon>
        <taxon>Embryophyta</taxon>
        <taxon>Tracheophyta</taxon>
        <taxon>Spermatophyta</taxon>
        <taxon>Magnoliopsida</taxon>
        <taxon>eudicotyledons</taxon>
        <taxon>Gunneridae</taxon>
        <taxon>Pentapetalae</taxon>
        <taxon>rosids</taxon>
        <taxon>fabids</taxon>
        <taxon>Fabales</taxon>
        <taxon>Fabaceae</taxon>
        <taxon>Papilionoideae</taxon>
        <taxon>50 kb inversion clade</taxon>
        <taxon>dalbergioids sensu lato</taxon>
        <taxon>Dalbergieae</taxon>
        <taxon>Pterocarpus clade</taxon>
        <taxon>Arachis</taxon>
    </lineage>
</organism>
<evidence type="ECO:0000259" key="2">
    <source>
        <dbReference type="Pfam" id="PF00035"/>
    </source>
</evidence>
<dbReference type="STRING" id="3818.A0A445DQG3"/>
<evidence type="ECO:0000313" key="3">
    <source>
        <dbReference type="EMBL" id="RYR65414.1"/>
    </source>
</evidence>
<dbReference type="Gene3D" id="3.30.160.20">
    <property type="match status" value="1"/>
</dbReference>
<comment type="caution">
    <text evidence="3">The sequence shown here is derived from an EMBL/GenBank/DDBJ whole genome shotgun (WGS) entry which is preliminary data.</text>
</comment>
<protein>
    <recommendedName>
        <fullName evidence="2">DRBM domain-containing protein</fullName>
    </recommendedName>
</protein>
<keyword evidence="4" id="KW-1185">Reference proteome</keyword>
<dbReference type="Proteomes" id="UP000289738">
    <property type="component" value="Chromosome A03"/>
</dbReference>
<feature type="region of interest" description="Disordered" evidence="1">
    <location>
        <begin position="1"/>
        <end position="36"/>
    </location>
</feature>
<reference evidence="3 4" key="1">
    <citation type="submission" date="2019-01" db="EMBL/GenBank/DDBJ databases">
        <title>Sequencing of cultivated peanut Arachis hypogaea provides insights into genome evolution and oil improvement.</title>
        <authorList>
            <person name="Chen X."/>
        </authorList>
    </citation>
    <scope>NUCLEOTIDE SEQUENCE [LARGE SCALE GENOMIC DNA]</scope>
    <source>
        <strain evidence="4">cv. Fuhuasheng</strain>
        <tissue evidence="3">Leaves</tissue>
    </source>
</reference>
<dbReference type="InterPro" id="IPR014720">
    <property type="entry name" value="dsRBD_dom"/>
</dbReference>
<sequence length="148" mass="16019">MAPPTEIKAAGSNVAVPSASSSQPLRPPQPSSASSSSSLSAVLVDGISFTSEITYSLYPLERLLNKILPELLLRTYLRKLKIVDVLLFVRFDNTAFAKSALDEYAAKLNTRPTYNTVKLEGPPPCFECSVIFDGTQYTGDTAKDKSEA</sequence>
<dbReference type="AlphaFoldDB" id="A0A445DQG3"/>
<dbReference type="EMBL" id="SDMP01000003">
    <property type="protein sequence ID" value="RYR65414.1"/>
    <property type="molecule type" value="Genomic_DNA"/>
</dbReference>
<name>A0A445DQG3_ARAHY</name>
<accession>A0A445DQG3</accession>
<dbReference type="SUPFAM" id="SSF54768">
    <property type="entry name" value="dsRNA-binding domain-like"/>
    <property type="match status" value="1"/>
</dbReference>
<feature type="domain" description="DRBM" evidence="2">
    <location>
        <begin position="97"/>
        <end position="148"/>
    </location>
</feature>
<evidence type="ECO:0000313" key="4">
    <source>
        <dbReference type="Proteomes" id="UP000289738"/>
    </source>
</evidence>